<evidence type="ECO:0000256" key="1">
    <source>
        <dbReference type="ARBA" id="ARBA00023125"/>
    </source>
</evidence>
<dbReference type="Pfam" id="PF01381">
    <property type="entry name" value="HTH_3"/>
    <property type="match status" value="1"/>
</dbReference>
<dbReference type="PANTHER" id="PTHR46797">
    <property type="entry name" value="HTH-TYPE TRANSCRIPTIONAL REGULATOR"/>
    <property type="match status" value="1"/>
</dbReference>
<reference evidence="3 4" key="1">
    <citation type="submission" date="2016-10" db="EMBL/GenBank/DDBJ databases">
        <authorList>
            <person name="Varghese N."/>
            <person name="Submissions S."/>
        </authorList>
    </citation>
    <scope>NUCLEOTIDE SEQUENCE [LARGE SCALE GENOMIC DNA]</scope>
    <source>
        <strain evidence="3 4">DSM 2260</strain>
    </source>
</reference>
<dbReference type="SUPFAM" id="SSF47413">
    <property type="entry name" value="lambda repressor-like DNA-binding domains"/>
    <property type="match status" value="1"/>
</dbReference>
<proteinExistence type="predicted"/>
<keyword evidence="4" id="KW-1185">Reference proteome</keyword>
<sequence length="122" mass="13880">MRYVLPRMDEQLGMMVGKAAREARARLGLTQVEVAALVDMHPMVYSRVERGKMVPSAGMLRRLSMVLRISTDELLGLARPGKDERRELEKEPPLLRRLVTLARELDEPKLEALVTMARALTR</sequence>
<keyword evidence="1" id="KW-0238">DNA-binding</keyword>
<dbReference type="RefSeq" id="WP_090487278.1">
    <property type="nucleotide sequence ID" value="NZ_BJVY01000031.1"/>
</dbReference>
<evidence type="ECO:0000313" key="4">
    <source>
        <dbReference type="Proteomes" id="UP000198717"/>
    </source>
</evidence>
<dbReference type="PROSITE" id="PS50943">
    <property type="entry name" value="HTH_CROC1"/>
    <property type="match status" value="1"/>
</dbReference>
<evidence type="ECO:0000259" key="2">
    <source>
        <dbReference type="PROSITE" id="PS50943"/>
    </source>
</evidence>
<dbReference type="EMBL" id="FNAJ01000002">
    <property type="protein sequence ID" value="SDD63857.1"/>
    <property type="molecule type" value="Genomic_DNA"/>
</dbReference>
<name>A0ABY0MLS4_9BACT</name>
<accession>A0ABY0MLS4</accession>
<feature type="domain" description="HTH cro/C1-type" evidence="2">
    <location>
        <begin position="21"/>
        <end position="74"/>
    </location>
</feature>
<organism evidence="3 4">
    <name type="scientific">Myxococcus virescens</name>
    <dbReference type="NCBI Taxonomy" id="83456"/>
    <lineage>
        <taxon>Bacteria</taxon>
        <taxon>Pseudomonadati</taxon>
        <taxon>Myxococcota</taxon>
        <taxon>Myxococcia</taxon>
        <taxon>Myxococcales</taxon>
        <taxon>Cystobacterineae</taxon>
        <taxon>Myxococcaceae</taxon>
        <taxon>Myxococcus</taxon>
    </lineage>
</organism>
<protein>
    <submittedName>
        <fullName evidence="3">Helix-turn-helix</fullName>
    </submittedName>
</protein>
<dbReference type="PANTHER" id="PTHR46797:SF1">
    <property type="entry name" value="METHYLPHOSPHONATE SYNTHASE"/>
    <property type="match status" value="1"/>
</dbReference>
<dbReference type="InterPro" id="IPR050807">
    <property type="entry name" value="TransReg_Diox_bact_type"/>
</dbReference>
<dbReference type="CDD" id="cd00093">
    <property type="entry name" value="HTH_XRE"/>
    <property type="match status" value="1"/>
</dbReference>
<dbReference type="SMART" id="SM00530">
    <property type="entry name" value="HTH_XRE"/>
    <property type="match status" value="1"/>
</dbReference>
<dbReference type="InterPro" id="IPR001387">
    <property type="entry name" value="Cro/C1-type_HTH"/>
</dbReference>
<gene>
    <name evidence="3" type="ORF">SAMN04488504_10271</name>
</gene>
<evidence type="ECO:0000313" key="3">
    <source>
        <dbReference type="EMBL" id="SDD63857.1"/>
    </source>
</evidence>
<comment type="caution">
    <text evidence="3">The sequence shown here is derived from an EMBL/GenBank/DDBJ whole genome shotgun (WGS) entry which is preliminary data.</text>
</comment>
<dbReference type="Proteomes" id="UP000198717">
    <property type="component" value="Unassembled WGS sequence"/>
</dbReference>
<dbReference type="Gene3D" id="1.10.260.40">
    <property type="entry name" value="lambda repressor-like DNA-binding domains"/>
    <property type="match status" value="1"/>
</dbReference>
<dbReference type="InterPro" id="IPR010982">
    <property type="entry name" value="Lambda_DNA-bd_dom_sf"/>
</dbReference>